<gene>
    <name evidence="3" type="ORF">QR98_0051180</name>
</gene>
<dbReference type="EMBL" id="JXLN01011008">
    <property type="protein sequence ID" value="KPM06640.1"/>
    <property type="molecule type" value="Genomic_DNA"/>
</dbReference>
<comment type="caution">
    <text evidence="3">The sequence shown here is derived from an EMBL/GenBank/DDBJ whole genome shotgun (WGS) entry which is preliminary data.</text>
</comment>
<protein>
    <submittedName>
        <fullName evidence="3">Uncharacterized protein</fullName>
    </submittedName>
</protein>
<keyword evidence="2" id="KW-0472">Membrane</keyword>
<keyword evidence="2" id="KW-0812">Transmembrane</keyword>
<dbReference type="AlphaFoldDB" id="A0A132A8B1"/>
<reference evidence="3 4" key="1">
    <citation type="journal article" date="2015" name="Parasit. Vectors">
        <title>Draft genome of the scabies mite.</title>
        <authorList>
            <person name="Rider S.D.Jr."/>
            <person name="Morgan M.S."/>
            <person name="Arlian L.G."/>
        </authorList>
    </citation>
    <scope>NUCLEOTIDE SEQUENCE [LARGE SCALE GENOMIC DNA]</scope>
    <source>
        <strain evidence="3">Arlian Lab</strain>
    </source>
</reference>
<feature type="transmembrane region" description="Helical" evidence="2">
    <location>
        <begin position="267"/>
        <end position="292"/>
    </location>
</feature>
<proteinExistence type="predicted"/>
<accession>A0A132A8B1</accession>
<evidence type="ECO:0000256" key="1">
    <source>
        <dbReference type="SAM" id="MobiDB-lite"/>
    </source>
</evidence>
<feature type="region of interest" description="Disordered" evidence="1">
    <location>
        <begin position="302"/>
        <end position="325"/>
    </location>
</feature>
<feature type="region of interest" description="Disordered" evidence="1">
    <location>
        <begin position="210"/>
        <end position="247"/>
    </location>
</feature>
<name>A0A132A8B1_SARSC</name>
<evidence type="ECO:0000256" key="2">
    <source>
        <dbReference type="SAM" id="Phobius"/>
    </source>
</evidence>
<evidence type="ECO:0000313" key="4">
    <source>
        <dbReference type="Proteomes" id="UP000616769"/>
    </source>
</evidence>
<dbReference type="OrthoDB" id="6516035at2759"/>
<dbReference type="VEuPathDB" id="VectorBase:SSCA006723"/>
<keyword evidence="2" id="KW-1133">Transmembrane helix</keyword>
<dbReference type="Proteomes" id="UP000616769">
    <property type="component" value="Unassembled WGS sequence"/>
</dbReference>
<organism evidence="3 4">
    <name type="scientific">Sarcoptes scabiei</name>
    <name type="common">Itch mite</name>
    <name type="synonym">Acarus scabiei</name>
    <dbReference type="NCBI Taxonomy" id="52283"/>
    <lineage>
        <taxon>Eukaryota</taxon>
        <taxon>Metazoa</taxon>
        <taxon>Ecdysozoa</taxon>
        <taxon>Arthropoda</taxon>
        <taxon>Chelicerata</taxon>
        <taxon>Arachnida</taxon>
        <taxon>Acari</taxon>
        <taxon>Acariformes</taxon>
        <taxon>Sarcoptiformes</taxon>
        <taxon>Astigmata</taxon>
        <taxon>Psoroptidia</taxon>
        <taxon>Sarcoptoidea</taxon>
        <taxon>Sarcoptidae</taxon>
        <taxon>Sarcoptinae</taxon>
        <taxon>Sarcoptes</taxon>
    </lineage>
</organism>
<sequence length="344" mass="39238">MENEGAIMMGSFWPSSNGILSGDLYFRSGLYVPLRGEQFFSIYNTQDPGTTQRVVRKKLSLADEPWINMNNLLINGQFFIGMFNYNHRTFGVTKDNRVMEFVWDSNDSVQFIPKGNLRELFDCYNNATRMDQISQSTTTIKTIPIITTTSVPPSTITTTITTAAKVISKNDIDIIKDPGLPEIDNDERMETLKEINAIPTLPEEERKLNDLDHQRDDPNNQLFKSNDSSKRHRHIGGEDRFSSSSVESPRLIEASVHGPFDRFNYNLIATIIILAAIVMILIIIILIPILIIRHRSRNNHMSLNKQSNGKQSSFREKKSHKNNGLDQTICPEEVQLMNSFKLDK</sequence>
<feature type="compositionally biased region" description="Polar residues" evidence="1">
    <location>
        <begin position="302"/>
        <end position="312"/>
    </location>
</feature>
<evidence type="ECO:0000313" key="3">
    <source>
        <dbReference type="EMBL" id="KPM06640.1"/>
    </source>
</evidence>